<organism evidence="3 4">
    <name type="scientific">Adhaeribacter rhizoryzae</name>
    <dbReference type="NCBI Taxonomy" id="2607907"/>
    <lineage>
        <taxon>Bacteria</taxon>
        <taxon>Pseudomonadati</taxon>
        <taxon>Bacteroidota</taxon>
        <taxon>Cytophagia</taxon>
        <taxon>Cytophagales</taxon>
        <taxon>Hymenobacteraceae</taxon>
        <taxon>Adhaeribacter</taxon>
    </lineage>
</organism>
<evidence type="ECO:0000256" key="1">
    <source>
        <dbReference type="ARBA" id="ARBA00022729"/>
    </source>
</evidence>
<evidence type="ECO:0000313" key="3">
    <source>
        <dbReference type="EMBL" id="KAA5538522.1"/>
    </source>
</evidence>
<feature type="non-terminal residue" evidence="3">
    <location>
        <position position="1"/>
    </location>
</feature>
<dbReference type="PANTHER" id="PTHR16026">
    <property type="entry name" value="CARTILAGE ACIDIC PROTEIN 1"/>
    <property type="match status" value="1"/>
</dbReference>
<dbReference type="Pfam" id="PF13517">
    <property type="entry name" value="FG-GAP_3"/>
    <property type="match status" value="3"/>
</dbReference>
<feature type="domain" description="ASPIC/UnbV" evidence="2">
    <location>
        <begin position="21"/>
        <end position="88"/>
    </location>
</feature>
<evidence type="ECO:0000259" key="2">
    <source>
        <dbReference type="Pfam" id="PF07593"/>
    </source>
</evidence>
<dbReference type="InterPro" id="IPR028994">
    <property type="entry name" value="Integrin_alpha_N"/>
</dbReference>
<dbReference type="Proteomes" id="UP000323426">
    <property type="component" value="Unassembled WGS sequence"/>
</dbReference>
<keyword evidence="1" id="KW-0732">Signal</keyword>
<feature type="non-terminal residue" evidence="3">
    <location>
        <position position="560"/>
    </location>
</feature>
<protein>
    <submittedName>
        <fullName evidence="3">RNA-binding protein</fullName>
    </submittedName>
</protein>
<comment type="caution">
    <text evidence="3">The sequence shown here is derived from an EMBL/GenBank/DDBJ whole genome shotgun (WGS) entry which is preliminary data.</text>
</comment>
<dbReference type="InterPro" id="IPR027039">
    <property type="entry name" value="Crtac1"/>
</dbReference>
<dbReference type="InterPro" id="IPR011519">
    <property type="entry name" value="UnbV_ASPIC"/>
</dbReference>
<gene>
    <name evidence="3" type="ORF">F0145_26000</name>
</gene>
<evidence type="ECO:0000313" key="4">
    <source>
        <dbReference type="Proteomes" id="UP000323426"/>
    </source>
</evidence>
<dbReference type="Gene3D" id="2.130.10.130">
    <property type="entry name" value="Integrin alpha, N-terminal"/>
    <property type="match status" value="1"/>
</dbReference>
<dbReference type="InterPro" id="IPR013517">
    <property type="entry name" value="FG-GAP"/>
</dbReference>
<dbReference type="Pfam" id="PF07593">
    <property type="entry name" value="UnbV_ASPIC"/>
    <property type="match status" value="1"/>
</dbReference>
<reference evidence="3 4" key="1">
    <citation type="submission" date="2019-09" db="EMBL/GenBank/DDBJ databases">
        <title>Genome sequence and assembly of Adhaeribacter sp.</title>
        <authorList>
            <person name="Chhetri G."/>
        </authorList>
    </citation>
    <scope>NUCLEOTIDE SEQUENCE [LARGE SCALE GENOMIC DNA]</scope>
    <source>
        <strain evidence="3 4">DK36</strain>
    </source>
</reference>
<proteinExistence type="predicted"/>
<sequence length="560" mass="61634">KQLSHHYLQLQLAGSGQNTAGVGAKVFLYANGQQQYLEQMPTRGYQSSVSPILHFGLGSVTTVDSLQIVWPSGKQQLRRHIAANQRLTLREQEAQGTYRAKNKVKPVFTEVQSPIGFTHQPAAVNDFKRQPLLVNPQSFAGPCLVKADVNGDGLADVYAGGSTGQPGTLYLQQRNGTFTVKPNPAFIADKASEDTDALFFDANGDKHLDLYVTSGGYGNYLPQDPLLQDRLYLGDGTGNFTKAAAALPTMLTSTSCVRANDVNGDGALDLFVGGRVIPGRYPEAPRSYLLLNNGQGQFKDATAQLAPQLQHLGMVTDAAWHDLNNDQQAELILVGEWLPVTVFQHQNGKLQDNTQAYFAQPQRGWWNKLLIGDFNQDNKADLLVGNLGLNAQCQATDKQPAELYYKDFDENGSVDPILCFYMQGKSYPYVTRDELLDQLSMMRTRFPDYKSYADATLQDIFTPEELKGAKRLVANNLKTSYFVGGANGQFTPQALPIEVQFAPVYAMTTLDYNQDGHPDLLLAGNQHQARLRFGRYDANYGVLLQGDGKGKFTYVPPGQA</sequence>
<keyword evidence="4" id="KW-1185">Reference proteome</keyword>
<accession>A0A5M6CX03</accession>
<dbReference type="RefSeq" id="WP_190277655.1">
    <property type="nucleotide sequence ID" value="NZ_VWSF01000051.1"/>
</dbReference>
<dbReference type="SUPFAM" id="SSF69318">
    <property type="entry name" value="Integrin alpha N-terminal domain"/>
    <property type="match status" value="2"/>
</dbReference>
<dbReference type="AlphaFoldDB" id="A0A5M6CX03"/>
<dbReference type="EMBL" id="VWSF01000051">
    <property type="protein sequence ID" value="KAA5538522.1"/>
    <property type="molecule type" value="Genomic_DNA"/>
</dbReference>
<name>A0A5M6CX03_9BACT</name>
<dbReference type="PANTHER" id="PTHR16026:SF0">
    <property type="entry name" value="CARTILAGE ACIDIC PROTEIN 1"/>
    <property type="match status" value="1"/>
</dbReference>